<accession>A0A5N7D576</accession>
<dbReference type="RefSeq" id="XP_031938372.1">
    <property type="nucleotide sequence ID" value="XM_032082798.1"/>
</dbReference>
<organism evidence="1 2">
    <name type="scientific">Aspergillus pseudonomiae</name>
    <dbReference type="NCBI Taxonomy" id="1506151"/>
    <lineage>
        <taxon>Eukaryota</taxon>
        <taxon>Fungi</taxon>
        <taxon>Dikarya</taxon>
        <taxon>Ascomycota</taxon>
        <taxon>Pezizomycotina</taxon>
        <taxon>Eurotiomycetes</taxon>
        <taxon>Eurotiomycetidae</taxon>
        <taxon>Eurotiales</taxon>
        <taxon>Aspergillaceae</taxon>
        <taxon>Aspergillus</taxon>
        <taxon>Aspergillus subgen. Circumdati</taxon>
    </lineage>
</organism>
<dbReference type="Proteomes" id="UP000325579">
    <property type="component" value="Unassembled WGS sequence"/>
</dbReference>
<dbReference type="EMBL" id="ML736806">
    <property type="protein sequence ID" value="KAE8401053.1"/>
    <property type="molecule type" value="Genomic_DNA"/>
</dbReference>
<sequence>MQLRCTQSCSQLAQWEKCHPLSGLSVTLSPWDGEVGCSLPIFSLFFPGEGPTTLLPLLRGRHPTFNLLLLMATGSILDSPSHVCGTVKPLISQIGKDLRTQVGFPLVTRLPICMAHHRITVHQSLVVPQTQIIIDRWEGYVDVLDMRAREHIVLIFAV</sequence>
<dbReference type="AlphaFoldDB" id="A0A5N7D576"/>
<reference evidence="1 2" key="1">
    <citation type="submission" date="2019-04" db="EMBL/GenBank/DDBJ databases">
        <authorList>
            <consortium name="DOE Joint Genome Institute"/>
            <person name="Mondo S."/>
            <person name="Kjaerbolling I."/>
            <person name="Vesth T."/>
            <person name="Frisvad J.C."/>
            <person name="Nybo J.L."/>
            <person name="Theobald S."/>
            <person name="Kildgaard S."/>
            <person name="Isbrandt T."/>
            <person name="Kuo A."/>
            <person name="Sato A."/>
            <person name="Lyhne E.K."/>
            <person name="Kogle M.E."/>
            <person name="Wiebenga A."/>
            <person name="Kun R.S."/>
            <person name="Lubbers R.J."/>
            <person name="Makela M.R."/>
            <person name="Barry K."/>
            <person name="Chovatia M."/>
            <person name="Clum A."/>
            <person name="Daum C."/>
            <person name="Haridas S."/>
            <person name="He G."/>
            <person name="LaButti K."/>
            <person name="Lipzen A."/>
            <person name="Riley R."/>
            <person name="Salamov A."/>
            <person name="Simmons B.A."/>
            <person name="Magnuson J.K."/>
            <person name="Henrissat B."/>
            <person name="Mortensen U.H."/>
            <person name="Larsen T.O."/>
            <person name="Devries R.P."/>
            <person name="Grigoriev I.V."/>
            <person name="Machida M."/>
            <person name="Baker S.E."/>
            <person name="Andersen M.R."/>
            <person name="Cantor M.N."/>
            <person name="Hua S.X."/>
        </authorList>
    </citation>
    <scope>NUCLEOTIDE SEQUENCE [LARGE SCALE GENOMIC DNA]</scope>
    <source>
        <strain evidence="1 2">CBS 119388</strain>
    </source>
</reference>
<gene>
    <name evidence="1" type="ORF">BDV37DRAFT_256053</name>
</gene>
<dbReference type="OrthoDB" id="10599609at2759"/>
<proteinExistence type="predicted"/>
<evidence type="ECO:0000313" key="1">
    <source>
        <dbReference type="EMBL" id="KAE8401053.1"/>
    </source>
</evidence>
<evidence type="ECO:0000313" key="2">
    <source>
        <dbReference type="Proteomes" id="UP000325579"/>
    </source>
</evidence>
<keyword evidence="2" id="KW-1185">Reference proteome</keyword>
<name>A0A5N7D576_9EURO</name>
<protein>
    <submittedName>
        <fullName evidence="1">Uncharacterized protein</fullName>
    </submittedName>
</protein>
<dbReference type="GeneID" id="43667489"/>